<keyword evidence="5 7" id="KW-0472">Membrane</keyword>
<evidence type="ECO:0000313" key="9">
    <source>
        <dbReference type="EMBL" id="CAH3026275.1"/>
    </source>
</evidence>
<feature type="transmembrane region" description="Helical" evidence="7">
    <location>
        <begin position="38"/>
        <end position="61"/>
    </location>
</feature>
<dbReference type="EMBL" id="CALNXI010000397">
    <property type="protein sequence ID" value="CAH3026275.1"/>
    <property type="molecule type" value="Genomic_DNA"/>
</dbReference>
<keyword evidence="6" id="KW-0807">Transducer</keyword>
<evidence type="ECO:0000256" key="4">
    <source>
        <dbReference type="ARBA" id="ARBA00022989"/>
    </source>
</evidence>
<dbReference type="Gene3D" id="1.20.1070.10">
    <property type="entry name" value="Rhodopsin 7-helix transmembrane proteins"/>
    <property type="match status" value="2"/>
</dbReference>
<dbReference type="PROSITE" id="PS00237">
    <property type="entry name" value="G_PROTEIN_RECEP_F1_1"/>
    <property type="match status" value="2"/>
</dbReference>
<feature type="transmembrane region" description="Helical" evidence="7">
    <location>
        <begin position="546"/>
        <end position="567"/>
    </location>
</feature>
<feature type="transmembrane region" description="Helical" evidence="7">
    <location>
        <begin position="277"/>
        <end position="295"/>
    </location>
</feature>
<dbReference type="PRINTS" id="PR00237">
    <property type="entry name" value="GPCRRHODOPSN"/>
</dbReference>
<keyword evidence="3 6" id="KW-0812">Transmembrane</keyword>
<evidence type="ECO:0000256" key="6">
    <source>
        <dbReference type="RuleBase" id="RU000688"/>
    </source>
</evidence>
<feature type="transmembrane region" description="Helical" evidence="7">
    <location>
        <begin position="383"/>
        <end position="405"/>
    </location>
</feature>
<feature type="transmembrane region" description="Helical" evidence="7">
    <location>
        <begin position="301"/>
        <end position="323"/>
    </location>
</feature>
<gene>
    <name evidence="9" type="ORF">PEVE_00028557</name>
</gene>
<comment type="caution">
    <text evidence="9">The sequence shown here is derived from an EMBL/GenBank/DDBJ whole genome shotgun (WGS) entry which is preliminary data.</text>
</comment>
<feature type="transmembrane region" description="Helical" evidence="7">
    <location>
        <begin position="335"/>
        <end position="357"/>
    </location>
</feature>
<proteinExistence type="inferred from homology"/>
<reference evidence="9 10" key="1">
    <citation type="submission" date="2022-05" db="EMBL/GenBank/DDBJ databases">
        <authorList>
            <consortium name="Genoscope - CEA"/>
            <person name="William W."/>
        </authorList>
    </citation>
    <scope>NUCLEOTIDE SEQUENCE [LARGE SCALE GENOMIC DNA]</scope>
</reference>
<keyword evidence="6" id="KW-0297">G-protein coupled receptor</keyword>
<keyword evidence="2" id="KW-1003">Cell membrane</keyword>
<evidence type="ECO:0000259" key="8">
    <source>
        <dbReference type="PROSITE" id="PS50262"/>
    </source>
</evidence>
<evidence type="ECO:0000256" key="5">
    <source>
        <dbReference type="ARBA" id="ARBA00023136"/>
    </source>
</evidence>
<dbReference type="CDD" id="cd00637">
    <property type="entry name" value="7tm_classA_rhodopsin-like"/>
    <property type="match status" value="2"/>
</dbReference>
<organism evidence="9 10">
    <name type="scientific">Porites evermanni</name>
    <dbReference type="NCBI Taxonomy" id="104178"/>
    <lineage>
        <taxon>Eukaryota</taxon>
        <taxon>Metazoa</taxon>
        <taxon>Cnidaria</taxon>
        <taxon>Anthozoa</taxon>
        <taxon>Hexacorallia</taxon>
        <taxon>Scleractinia</taxon>
        <taxon>Fungiina</taxon>
        <taxon>Poritidae</taxon>
        <taxon>Porites</taxon>
    </lineage>
</organism>
<dbReference type="InterPro" id="IPR000276">
    <property type="entry name" value="GPCR_Rhodpsn"/>
</dbReference>
<feature type="transmembrane region" description="Helical" evidence="7">
    <location>
        <begin position="241"/>
        <end position="265"/>
    </location>
</feature>
<feature type="transmembrane region" description="Helical" evidence="7">
    <location>
        <begin position="452"/>
        <end position="474"/>
    </location>
</feature>
<feature type="transmembrane region" description="Helical" evidence="7">
    <location>
        <begin position="150"/>
        <end position="172"/>
    </location>
</feature>
<dbReference type="InterPro" id="IPR017452">
    <property type="entry name" value="GPCR_Rhodpsn_7TM"/>
</dbReference>
<feature type="transmembrane region" description="Helical" evidence="7">
    <location>
        <begin position="6"/>
        <end position="26"/>
    </location>
</feature>
<accession>A0ABN8MEF2</accession>
<name>A0ABN8MEF2_9CNID</name>
<feature type="transmembrane region" description="Helical" evidence="7">
    <location>
        <begin position="81"/>
        <end position="105"/>
    </location>
</feature>
<evidence type="ECO:0000313" key="10">
    <source>
        <dbReference type="Proteomes" id="UP001159427"/>
    </source>
</evidence>
<dbReference type="Proteomes" id="UP001159427">
    <property type="component" value="Unassembled WGS sequence"/>
</dbReference>
<feature type="transmembrane region" description="Helical" evidence="7">
    <location>
        <begin position="426"/>
        <end position="446"/>
    </location>
</feature>
<protein>
    <recommendedName>
        <fullName evidence="8">G-protein coupled receptors family 1 profile domain-containing protein</fullName>
    </recommendedName>
</protein>
<keyword evidence="10" id="KW-1185">Reference proteome</keyword>
<dbReference type="SUPFAM" id="SSF81321">
    <property type="entry name" value="Family A G protein-coupled receptor-like"/>
    <property type="match status" value="2"/>
</dbReference>
<dbReference type="Pfam" id="PF00001">
    <property type="entry name" value="7tm_1"/>
    <property type="match status" value="2"/>
</dbReference>
<dbReference type="SMART" id="SM01381">
    <property type="entry name" value="7TM_GPCR_Srsx"/>
    <property type="match status" value="1"/>
</dbReference>
<evidence type="ECO:0000256" key="3">
    <source>
        <dbReference type="ARBA" id="ARBA00022692"/>
    </source>
</evidence>
<feature type="transmembrane region" description="Helical" evidence="7">
    <location>
        <begin position="510"/>
        <end position="534"/>
    </location>
</feature>
<dbReference type="PROSITE" id="PS50262">
    <property type="entry name" value="G_PROTEIN_RECEP_F1_2"/>
    <property type="match status" value="2"/>
</dbReference>
<sequence>MCTSAVVGLFSPIAVVGNALVLTAILRKPSLKTPSNILLAGLAFTDFGTGLISQPLYVINVHMGMVFNVVLLDTTTWPTEYLVLKIIGDGLCTYFFLLSILTITVMSIERWLHMSRRSLVTMRRVCIAIIVLLPIPIPLVVYQVRYQYTIAVNITSMLSLLFCLTVTSVAYFKAFRIIREHQQQIHASEISRGAAQPIINIAKYKKSVKTILYILAIFYTGYFSVTISMGLMMVFKYNDVSLLVFNMSVVLAFLSSSLNPALYLWRMKEIRDEVKRLVNKILLSYTFATMTELYGPLLLCISIIVLVLSPAAVVGNALVLTAILKNSSLRTPSYILLAGLAFTDFGTGLISQPLYVINANAFSKVGKDFNTFNRSSSPRTYSALRMMGSGIGSYFGALTMLIITVMSIERWLHMSRRSLVTVRRTYIATAVLLLLPIPFAVCRVLLSNPSNIAVNVASSTSFIFCLVITPVAYFKVFQIIRAHQQQIHSSEFSQNAAQPAMHMAKYKKSVFTILYILAIFLICYLPMAITFGLIPVLNYEKETVPLLHFSFLLVFMSSSLNPALYLWRMKDIRNEVARLIKAVLCKQNEN</sequence>
<feature type="transmembrane region" description="Helical" evidence="7">
    <location>
        <begin position="125"/>
        <end position="144"/>
    </location>
</feature>
<feature type="domain" description="G-protein coupled receptors family 1 profile" evidence="8">
    <location>
        <begin position="17"/>
        <end position="263"/>
    </location>
</feature>
<comment type="subcellular location">
    <subcellularLocation>
        <location evidence="1">Cell membrane</location>
        <topology evidence="1">Multi-pass membrane protein</topology>
    </subcellularLocation>
</comment>
<feature type="transmembrane region" description="Helical" evidence="7">
    <location>
        <begin position="211"/>
        <end position="235"/>
    </location>
</feature>
<dbReference type="PANTHER" id="PTHR22750">
    <property type="entry name" value="G-PROTEIN COUPLED RECEPTOR"/>
    <property type="match status" value="1"/>
</dbReference>
<keyword evidence="4 7" id="KW-1133">Transmembrane helix</keyword>
<evidence type="ECO:0000256" key="2">
    <source>
        <dbReference type="ARBA" id="ARBA00022475"/>
    </source>
</evidence>
<evidence type="ECO:0000256" key="7">
    <source>
        <dbReference type="SAM" id="Phobius"/>
    </source>
</evidence>
<keyword evidence="6" id="KW-0675">Receptor</keyword>
<feature type="domain" description="G-protein coupled receptors family 1 profile" evidence="8">
    <location>
        <begin position="315"/>
        <end position="565"/>
    </location>
</feature>
<evidence type="ECO:0000256" key="1">
    <source>
        <dbReference type="ARBA" id="ARBA00004651"/>
    </source>
</evidence>
<comment type="similarity">
    <text evidence="6">Belongs to the G-protein coupled receptor 1 family.</text>
</comment>